<protein>
    <submittedName>
        <fullName evidence="1">Uncharacterized protein</fullName>
    </submittedName>
</protein>
<accession>A0AA36ULL6</accession>
<dbReference type="EMBL" id="AFQE01000015">
    <property type="protein sequence ID" value="EGQ78351.1"/>
    <property type="molecule type" value="Genomic_DNA"/>
</dbReference>
<comment type="caution">
    <text evidence="1">The sequence shown here is derived from an EMBL/GenBank/DDBJ whole genome shotgun (WGS) entry which is preliminary data.</text>
</comment>
<organism evidence="1 2">
    <name type="scientific">Neisseria macacae ATCC 33926</name>
    <dbReference type="NCBI Taxonomy" id="997348"/>
    <lineage>
        <taxon>Bacteria</taxon>
        <taxon>Pseudomonadati</taxon>
        <taxon>Pseudomonadota</taxon>
        <taxon>Betaproteobacteria</taxon>
        <taxon>Neisseriales</taxon>
        <taxon>Neisseriaceae</taxon>
        <taxon>Neisseria</taxon>
    </lineage>
</organism>
<name>A0AA36ULL6_9NEIS</name>
<dbReference type="Proteomes" id="UP000004982">
    <property type="component" value="Unassembled WGS sequence"/>
</dbReference>
<gene>
    <name evidence="1" type="ORF">HMPREF9418_0235</name>
</gene>
<evidence type="ECO:0000313" key="2">
    <source>
        <dbReference type="Proteomes" id="UP000004982"/>
    </source>
</evidence>
<sequence length="59" mass="6736">MAFPYFVCTVFRLPLRPSENKVSFTFVIPAQAGIFLALQRLQVSIRFPVAPPRFPPARE</sequence>
<evidence type="ECO:0000313" key="1">
    <source>
        <dbReference type="EMBL" id="EGQ78351.1"/>
    </source>
</evidence>
<dbReference type="AlphaFoldDB" id="A0AA36ULL6"/>
<reference evidence="1 2" key="1">
    <citation type="submission" date="2011-05" db="EMBL/GenBank/DDBJ databases">
        <authorList>
            <person name="Muzny D."/>
            <person name="Qin X."/>
            <person name="Deng J."/>
            <person name="Jiang H."/>
            <person name="Liu Y."/>
            <person name="Qu J."/>
            <person name="Song X.-Z."/>
            <person name="Zhang L."/>
            <person name="Thornton R."/>
            <person name="Coyle M."/>
            <person name="Francisco L."/>
            <person name="Jackson L."/>
            <person name="Javaid M."/>
            <person name="Korchina V."/>
            <person name="Kovar C."/>
            <person name="Mata R."/>
            <person name="Mathew T."/>
            <person name="Ngo R."/>
            <person name="Nguyen L."/>
            <person name="Nguyen N."/>
            <person name="Okwuonu G."/>
            <person name="Ongeri F."/>
            <person name="Pham C."/>
            <person name="Simmons D."/>
            <person name="Wilczek-Boney K."/>
            <person name="Hale W."/>
            <person name="Jakkamsetti A."/>
            <person name="Pham P."/>
            <person name="Ruth R."/>
            <person name="San Lucas F."/>
            <person name="Warren J."/>
            <person name="Zhang J."/>
            <person name="Zhao Z."/>
            <person name="Zhou C."/>
            <person name="Zhu D."/>
            <person name="Lee S."/>
            <person name="Bess C."/>
            <person name="Blankenburg K."/>
            <person name="Forbes L."/>
            <person name="Fu Q."/>
            <person name="Gubbala S."/>
            <person name="Hirani K."/>
            <person name="Jayaseelan J.C."/>
            <person name="Lara F."/>
            <person name="Munidasa M."/>
            <person name="Palculict T."/>
            <person name="Patil S."/>
            <person name="Pu L.-L."/>
            <person name="Saada N."/>
            <person name="Tang L."/>
            <person name="Weissenberger G."/>
            <person name="Zhu Y."/>
            <person name="Hemphill L."/>
            <person name="Shang Y."/>
            <person name="Youmans B."/>
            <person name="Ayvaz T."/>
            <person name="Ross M."/>
            <person name="Santibanez J."/>
            <person name="Aqrawi P."/>
            <person name="Gross S."/>
            <person name="Joshi V."/>
            <person name="Fowler G."/>
            <person name="Nazareth L."/>
            <person name="Reid J."/>
            <person name="Worley K."/>
            <person name="Petrosino J."/>
            <person name="Highlander S."/>
            <person name="Gibbs R."/>
        </authorList>
    </citation>
    <scope>NUCLEOTIDE SEQUENCE [LARGE SCALE GENOMIC DNA]</scope>
    <source>
        <strain evidence="1 2">ATCC 33926</strain>
    </source>
</reference>
<proteinExistence type="predicted"/>